<feature type="domain" description="HTH iclR-type" evidence="7">
    <location>
        <begin position="26"/>
        <end position="87"/>
    </location>
</feature>
<reference evidence="10" key="1">
    <citation type="submission" date="2016-10" db="EMBL/GenBank/DDBJ databases">
        <authorList>
            <person name="Varghese N."/>
            <person name="Submissions S."/>
        </authorList>
    </citation>
    <scope>NUCLEOTIDE SEQUENCE [LARGE SCALE GENOMIC DNA]</scope>
    <source>
        <strain evidence="10">DSM 43161</strain>
    </source>
</reference>
<name>A0A1I5IPH8_9ACTN</name>
<evidence type="ECO:0000256" key="2">
    <source>
        <dbReference type="ARBA" id="ARBA00023015"/>
    </source>
</evidence>
<dbReference type="Gene3D" id="3.30.450.40">
    <property type="match status" value="1"/>
</dbReference>
<dbReference type="FunFam" id="1.10.10.10:FF:000056">
    <property type="entry name" value="IclR family transcriptional regulator"/>
    <property type="match status" value="1"/>
</dbReference>
<dbReference type="InterPro" id="IPR029016">
    <property type="entry name" value="GAF-like_dom_sf"/>
</dbReference>
<dbReference type="Pfam" id="PF01614">
    <property type="entry name" value="IclR_C"/>
    <property type="match status" value="1"/>
</dbReference>
<feature type="domain" description="IclR-ED" evidence="8">
    <location>
        <begin position="88"/>
        <end position="270"/>
    </location>
</feature>
<accession>A0A1I5IPH8</accession>
<dbReference type="AlphaFoldDB" id="A0A1I5IPH8"/>
<dbReference type="GO" id="GO:0045892">
    <property type="term" value="P:negative regulation of DNA-templated transcription"/>
    <property type="evidence" value="ECO:0007669"/>
    <property type="project" value="TreeGrafter"/>
</dbReference>
<dbReference type="GO" id="GO:0006071">
    <property type="term" value="P:glycerol metabolic process"/>
    <property type="evidence" value="ECO:0007669"/>
    <property type="project" value="UniProtKB-KW"/>
</dbReference>
<dbReference type="EMBL" id="FOWE01000017">
    <property type="protein sequence ID" value="SFO62081.1"/>
    <property type="molecule type" value="Genomic_DNA"/>
</dbReference>
<dbReference type="SMART" id="SM00346">
    <property type="entry name" value="HTH_ICLR"/>
    <property type="match status" value="1"/>
</dbReference>
<dbReference type="InterPro" id="IPR005471">
    <property type="entry name" value="Tscrpt_reg_IclR_N"/>
</dbReference>
<evidence type="ECO:0000259" key="7">
    <source>
        <dbReference type="PROSITE" id="PS51077"/>
    </source>
</evidence>
<evidence type="ECO:0000256" key="1">
    <source>
        <dbReference type="ARBA" id="ARBA00022798"/>
    </source>
</evidence>
<dbReference type="GO" id="GO:0003700">
    <property type="term" value="F:DNA-binding transcription factor activity"/>
    <property type="evidence" value="ECO:0007669"/>
    <property type="project" value="TreeGrafter"/>
</dbReference>
<dbReference type="InterPro" id="IPR050707">
    <property type="entry name" value="HTH_MetabolicPath_Reg"/>
</dbReference>
<evidence type="ECO:0000256" key="5">
    <source>
        <dbReference type="ARBA" id="ARBA00058938"/>
    </source>
</evidence>
<organism evidence="9 10">
    <name type="scientific">Geodermatophilus obscurus</name>
    <dbReference type="NCBI Taxonomy" id="1861"/>
    <lineage>
        <taxon>Bacteria</taxon>
        <taxon>Bacillati</taxon>
        <taxon>Actinomycetota</taxon>
        <taxon>Actinomycetes</taxon>
        <taxon>Geodermatophilales</taxon>
        <taxon>Geodermatophilaceae</taxon>
        <taxon>Geodermatophilus</taxon>
    </lineage>
</organism>
<comment type="function">
    <text evidence="5">May be an activator protein for the gylABX operon.</text>
</comment>
<evidence type="ECO:0000256" key="6">
    <source>
        <dbReference type="ARBA" id="ARBA00070406"/>
    </source>
</evidence>
<keyword evidence="3" id="KW-0238">DNA-binding</keyword>
<protein>
    <recommendedName>
        <fullName evidence="6">Glycerol operon regulatory protein</fullName>
    </recommendedName>
</protein>
<evidence type="ECO:0000313" key="10">
    <source>
        <dbReference type="Proteomes" id="UP000183642"/>
    </source>
</evidence>
<dbReference type="PANTHER" id="PTHR30136:SF24">
    <property type="entry name" value="HTH-TYPE TRANSCRIPTIONAL REPRESSOR ALLR"/>
    <property type="match status" value="1"/>
</dbReference>
<keyword evidence="4" id="KW-0804">Transcription</keyword>
<dbReference type="InterPro" id="IPR014757">
    <property type="entry name" value="Tscrpt_reg_IclR_C"/>
</dbReference>
<sequence>MRPAIYPDVMSGPQNAHGERSSVAAVQSVDRALSVLEILAAHGEAGVTEVAAELGVHKSTAFRLVAVLESRGFVEQLADRGKYRLGFGVVRLAGAAAAQLDIAREGRRVCETLAADLEETVNIAILDSDRAVNVSQARGPAALSTHNWVGQATPLHATSSGKVLLAHAPDAVRKGVLSRELQRFTSATITDPEVLHQHLDGIVEQGWGATVEEYEVGLNAVAAPVRGADGDVIAALSVSGPSFRMGVEDFSRLARRVVSGADEMGRRLGFFG</sequence>
<dbReference type="Gene3D" id="1.10.10.10">
    <property type="entry name" value="Winged helix-like DNA-binding domain superfamily/Winged helix DNA-binding domain"/>
    <property type="match status" value="1"/>
</dbReference>
<dbReference type="Proteomes" id="UP000183642">
    <property type="component" value="Unassembled WGS sequence"/>
</dbReference>
<dbReference type="SUPFAM" id="SSF55781">
    <property type="entry name" value="GAF domain-like"/>
    <property type="match status" value="1"/>
</dbReference>
<dbReference type="SUPFAM" id="SSF46785">
    <property type="entry name" value="Winged helix' DNA-binding domain"/>
    <property type="match status" value="1"/>
</dbReference>
<dbReference type="InterPro" id="IPR036390">
    <property type="entry name" value="WH_DNA-bd_sf"/>
</dbReference>
<keyword evidence="2" id="KW-0805">Transcription regulation</keyword>
<evidence type="ECO:0000259" key="8">
    <source>
        <dbReference type="PROSITE" id="PS51078"/>
    </source>
</evidence>
<evidence type="ECO:0000256" key="4">
    <source>
        <dbReference type="ARBA" id="ARBA00023163"/>
    </source>
</evidence>
<gene>
    <name evidence="9" type="ORF">SAMN05660359_04750</name>
</gene>
<evidence type="ECO:0000256" key="3">
    <source>
        <dbReference type="ARBA" id="ARBA00023125"/>
    </source>
</evidence>
<proteinExistence type="predicted"/>
<keyword evidence="10" id="KW-1185">Reference proteome</keyword>
<keyword evidence="1" id="KW-0319">Glycerol metabolism</keyword>
<dbReference type="InterPro" id="IPR036388">
    <property type="entry name" value="WH-like_DNA-bd_sf"/>
</dbReference>
<dbReference type="Pfam" id="PF09339">
    <property type="entry name" value="HTH_IclR"/>
    <property type="match status" value="1"/>
</dbReference>
<evidence type="ECO:0000313" key="9">
    <source>
        <dbReference type="EMBL" id="SFO62081.1"/>
    </source>
</evidence>
<dbReference type="PROSITE" id="PS51077">
    <property type="entry name" value="HTH_ICLR"/>
    <property type="match status" value="1"/>
</dbReference>
<dbReference type="PROSITE" id="PS51078">
    <property type="entry name" value="ICLR_ED"/>
    <property type="match status" value="1"/>
</dbReference>
<dbReference type="GO" id="GO:0003677">
    <property type="term" value="F:DNA binding"/>
    <property type="evidence" value="ECO:0007669"/>
    <property type="project" value="UniProtKB-KW"/>
</dbReference>
<dbReference type="PANTHER" id="PTHR30136">
    <property type="entry name" value="HELIX-TURN-HELIX TRANSCRIPTIONAL REGULATOR, ICLR FAMILY"/>
    <property type="match status" value="1"/>
</dbReference>